<evidence type="ECO:0000256" key="4">
    <source>
        <dbReference type="ARBA" id="ARBA00022827"/>
    </source>
</evidence>
<name>A0ABU2M8D4_9ACTN</name>
<evidence type="ECO:0000256" key="5">
    <source>
        <dbReference type="ARBA" id="ARBA00023002"/>
    </source>
</evidence>
<feature type="domain" description="FAD/NAD(P)-binding" evidence="7">
    <location>
        <begin position="6"/>
        <end position="277"/>
    </location>
</feature>
<comment type="cofactor">
    <cofactor evidence="1">
        <name>FAD</name>
        <dbReference type="ChEBI" id="CHEBI:57692"/>
    </cofactor>
</comment>
<dbReference type="PRINTS" id="PR00368">
    <property type="entry name" value="FADPNR"/>
</dbReference>
<sequence length="397" mass="41154">MRKNIEVVVIGGGYAGVMAADRLMLRDDVTVTLINPRSTFVERVRLHQLVGGSDDAVTDYRDVLAAGVRLVVDTATRIDAAGRGVVLAGGDTVRYDHLIYAVGSGSGDPKVPGAAEFAHPLATLEDARSLRVALREAPASAPVTIVGAGPTGIETAAELAETGGVVTLVCGGVLGPYLHARGRRSVARRLTALGVTVIDGPGSKVTAVTSDAVLLADGRGLPSRVTVWAAGFGVPDLARRSGLSTDASGRLLTDETLTSVDDDRVVAAGDSAAPSGLPLRMSCQAAIPLGARAADTVLSRIRGERPSPLNQAFTGQCISLGRGGGIFQFAHRYDVAVGFHIAGRPGAKLKEFVCQGIIKHLGEEAHKPGSYRLHRVSGGPRRQRSLEAGGGRMTSAR</sequence>
<dbReference type="Pfam" id="PF07992">
    <property type="entry name" value="Pyr_redox_2"/>
    <property type="match status" value="1"/>
</dbReference>
<dbReference type="Proteomes" id="UP001183390">
    <property type="component" value="Unassembled WGS sequence"/>
</dbReference>
<feature type="region of interest" description="Disordered" evidence="6">
    <location>
        <begin position="369"/>
        <end position="397"/>
    </location>
</feature>
<dbReference type="EMBL" id="JAVREP010000003">
    <property type="protein sequence ID" value="MDT0328236.1"/>
    <property type="molecule type" value="Genomic_DNA"/>
</dbReference>
<proteinExistence type="inferred from homology"/>
<comment type="caution">
    <text evidence="8">The sequence shown here is derived from an EMBL/GenBank/DDBJ whole genome shotgun (WGS) entry which is preliminary data.</text>
</comment>
<comment type="similarity">
    <text evidence="2">Belongs to the NADH dehydrogenase family.</text>
</comment>
<dbReference type="InterPro" id="IPR036188">
    <property type="entry name" value="FAD/NAD-bd_sf"/>
</dbReference>
<dbReference type="PANTHER" id="PTHR42913:SF3">
    <property type="entry name" value="64 KDA MITOCHONDRIAL NADH DEHYDROGENASE (EUROFUNG)"/>
    <property type="match status" value="1"/>
</dbReference>
<keyword evidence="5" id="KW-0560">Oxidoreductase</keyword>
<dbReference type="InterPro" id="IPR051169">
    <property type="entry name" value="NADH-Q_oxidoreductase"/>
</dbReference>
<dbReference type="Gene3D" id="3.50.50.100">
    <property type="match status" value="1"/>
</dbReference>
<dbReference type="SUPFAM" id="SSF51905">
    <property type="entry name" value="FAD/NAD(P)-binding domain"/>
    <property type="match status" value="2"/>
</dbReference>
<gene>
    <name evidence="8" type="ORF">RM479_07395</name>
</gene>
<protein>
    <submittedName>
        <fullName evidence="8">FAD-dependent oxidoreductase</fullName>
    </submittedName>
</protein>
<evidence type="ECO:0000313" key="8">
    <source>
        <dbReference type="EMBL" id="MDT0328236.1"/>
    </source>
</evidence>
<dbReference type="InterPro" id="IPR023753">
    <property type="entry name" value="FAD/NAD-binding_dom"/>
</dbReference>
<keyword evidence="3" id="KW-0285">Flavoprotein</keyword>
<organism evidence="8 9">
    <name type="scientific">Nocardiopsis lambiniae</name>
    <dbReference type="NCBI Taxonomy" id="3075539"/>
    <lineage>
        <taxon>Bacteria</taxon>
        <taxon>Bacillati</taxon>
        <taxon>Actinomycetota</taxon>
        <taxon>Actinomycetes</taxon>
        <taxon>Streptosporangiales</taxon>
        <taxon>Nocardiopsidaceae</taxon>
        <taxon>Nocardiopsis</taxon>
    </lineage>
</organism>
<dbReference type="PANTHER" id="PTHR42913">
    <property type="entry name" value="APOPTOSIS-INDUCING FACTOR 1"/>
    <property type="match status" value="1"/>
</dbReference>
<evidence type="ECO:0000259" key="7">
    <source>
        <dbReference type="Pfam" id="PF07992"/>
    </source>
</evidence>
<evidence type="ECO:0000256" key="1">
    <source>
        <dbReference type="ARBA" id="ARBA00001974"/>
    </source>
</evidence>
<dbReference type="RefSeq" id="WP_311510968.1">
    <property type="nucleotide sequence ID" value="NZ_JAVREP010000003.1"/>
</dbReference>
<evidence type="ECO:0000256" key="2">
    <source>
        <dbReference type="ARBA" id="ARBA00005272"/>
    </source>
</evidence>
<keyword evidence="9" id="KW-1185">Reference proteome</keyword>
<evidence type="ECO:0000256" key="6">
    <source>
        <dbReference type="SAM" id="MobiDB-lite"/>
    </source>
</evidence>
<feature type="compositionally biased region" description="Gly residues" evidence="6">
    <location>
        <begin position="388"/>
        <end position="397"/>
    </location>
</feature>
<keyword evidence="4" id="KW-0274">FAD</keyword>
<reference evidence="9" key="1">
    <citation type="submission" date="2023-07" db="EMBL/GenBank/DDBJ databases">
        <title>30 novel species of actinomycetes from the DSMZ collection.</title>
        <authorList>
            <person name="Nouioui I."/>
        </authorList>
    </citation>
    <scope>NUCLEOTIDE SEQUENCE [LARGE SCALE GENOMIC DNA]</scope>
    <source>
        <strain evidence="9">DSM 44743</strain>
    </source>
</reference>
<evidence type="ECO:0000313" key="9">
    <source>
        <dbReference type="Proteomes" id="UP001183390"/>
    </source>
</evidence>
<accession>A0ABU2M8D4</accession>
<evidence type="ECO:0000256" key="3">
    <source>
        <dbReference type="ARBA" id="ARBA00022630"/>
    </source>
</evidence>